<feature type="region of interest" description="Disordered" evidence="1">
    <location>
        <begin position="216"/>
        <end position="235"/>
    </location>
</feature>
<proteinExistence type="predicted"/>
<evidence type="ECO:0000256" key="1">
    <source>
        <dbReference type="SAM" id="MobiDB-lite"/>
    </source>
</evidence>
<protein>
    <recommendedName>
        <fullName evidence="5">DUF4760 domain-containing protein</fullName>
    </recommendedName>
</protein>
<comment type="caution">
    <text evidence="3">The sequence shown here is derived from an EMBL/GenBank/DDBJ whole genome shotgun (WGS) entry which is preliminary data.</text>
</comment>
<keyword evidence="2" id="KW-0812">Transmembrane</keyword>
<gene>
    <name evidence="3" type="ORF">OKA04_12340</name>
</gene>
<dbReference type="EMBL" id="JAPDDS010000006">
    <property type="protein sequence ID" value="MCW1885520.1"/>
    <property type="molecule type" value="Genomic_DNA"/>
</dbReference>
<feature type="compositionally biased region" description="Low complexity" evidence="1">
    <location>
        <begin position="224"/>
        <end position="235"/>
    </location>
</feature>
<dbReference type="Proteomes" id="UP001207930">
    <property type="component" value="Unassembled WGS sequence"/>
</dbReference>
<name>A0ABT3FRC9_9BACT</name>
<evidence type="ECO:0008006" key="5">
    <source>
        <dbReference type="Google" id="ProtNLM"/>
    </source>
</evidence>
<keyword evidence="4" id="KW-1185">Reference proteome</keyword>
<keyword evidence="2" id="KW-0472">Membrane</keyword>
<organism evidence="3 4">
    <name type="scientific">Luteolibacter flavescens</name>
    <dbReference type="NCBI Taxonomy" id="1859460"/>
    <lineage>
        <taxon>Bacteria</taxon>
        <taxon>Pseudomonadati</taxon>
        <taxon>Verrucomicrobiota</taxon>
        <taxon>Verrucomicrobiia</taxon>
        <taxon>Verrucomicrobiales</taxon>
        <taxon>Verrucomicrobiaceae</taxon>
        <taxon>Luteolibacter</taxon>
    </lineage>
</organism>
<evidence type="ECO:0000313" key="3">
    <source>
        <dbReference type="EMBL" id="MCW1885520.1"/>
    </source>
</evidence>
<reference evidence="3 4" key="1">
    <citation type="submission" date="2022-10" db="EMBL/GenBank/DDBJ databases">
        <title>Luteolibacter flavescens strain MCCC 1K03193, whole genome shotgun sequencing project.</title>
        <authorList>
            <person name="Zhao G."/>
            <person name="Shen L."/>
        </authorList>
    </citation>
    <scope>NUCLEOTIDE SEQUENCE [LARGE SCALE GENOMIC DNA]</scope>
    <source>
        <strain evidence="3 4">MCCC 1K03193</strain>
    </source>
</reference>
<dbReference type="RefSeq" id="WP_264501477.1">
    <property type="nucleotide sequence ID" value="NZ_JAPDDS010000006.1"/>
</dbReference>
<keyword evidence="2" id="KW-1133">Transmembrane helix</keyword>
<evidence type="ECO:0000313" key="4">
    <source>
        <dbReference type="Proteomes" id="UP001207930"/>
    </source>
</evidence>
<feature type="transmembrane region" description="Helical" evidence="2">
    <location>
        <begin position="18"/>
        <end position="37"/>
    </location>
</feature>
<sequence length="235" mass="26562">MYAAVMTGWEILGEAVDWLLRAGGVAFAAVWIIQLYFKGWFTDRFATKKELRDLEHDITKIAAGATSNLRVAAVAKIIDLRFQAMSNTQILVGDYIRILGDFLAAVHTYHFLKEEASEAGRLDELEQKVLEKRSAYFEINGRYMIAGNFERAHLPFDLWISFVQVWEEGTKVYESVEDLNVMPTVDIMTEVTHRLVEFGNFVELAMRSTPDLANEIYPEKAKPTEATSSSPSAAI</sequence>
<evidence type="ECO:0000256" key="2">
    <source>
        <dbReference type="SAM" id="Phobius"/>
    </source>
</evidence>
<accession>A0ABT3FRC9</accession>